<evidence type="ECO:0000313" key="5">
    <source>
        <dbReference type="Proteomes" id="UP000612362"/>
    </source>
</evidence>
<name>A0A8J3IAY5_9CHLR</name>
<dbReference type="GO" id="GO:0005829">
    <property type="term" value="C:cytosol"/>
    <property type="evidence" value="ECO:0007669"/>
    <property type="project" value="TreeGrafter"/>
</dbReference>
<keyword evidence="5" id="KW-1185">Reference proteome</keyword>
<dbReference type="PANTHER" id="PTHR30137:SF8">
    <property type="entry name" value="BLR5498 PROTEIN"/>
    <property type="match status" value="1"/>
</dbReference>
<feature type="domain" description="Luciferase-like" evidence="3">
    <location>
        <begin position="18"/>
        <end position="232"/>
    </location>
</feature>
<dbReference type="AlphaFoldDB" id="A0A8J3IAY5"/>
<dbReference type="EMBL" id="BNJF01000003">
    <property type="protein sequence ID" value="GHO47994.1"/>
    <property type="molecule type" value="Genomic_DNA"/>
</dbReference>
<dbReference type="GO" id="GO:0016705">
    <property type="term" value="F:oxidoreductase activity, acting on paired donors, with incorporation or reduction of molecular oxygen"/>
    <property type="evidence" value="ECO:0007669"/>
    <property type="project" value="InterPro"/>
</dbReference>
<dbReference type="InterPro" id="IPR011251">
    <property type="entry name" value="Luciferase-like_dom"/>
</dbReference>
<organism evidence="4 5">
    <name type="scientific">Ktedonospora formicarum</name>
    <dbReference type="NCBI Taxonomy" id="2778364"/>
    <lineage>
        <taxon>Bacteria</taxon>
        <taxon>Bacillati</taxon>
        <taxon>Chloroflexota</taxon>
        <taxon>Ktedonobacteria</taxon>
        <taxon>Ktedonobacterales</taxon>
        <taxon>Ktedonobacteraceae</taxon>
        <taxon>Ktedonospora</taxon>
    </lineage>
</organism>
<dbReference type="Proteomes" id="UP000612362">
    <property type="component" value="Unassembled WGS sequence"/>
</dbReference>
<protein>
    <submittedName>
        <fullName evidence="4">Luciferase</fullName>
    </submittedName>
</protein>
<reference evidence="4" key="1">
    <citation type="submission" date="2020-10" db="EMBL/GenBank/DDBJ databases">
        <title>Taxonomic study of unclassified bacteria belonging to the class Ktedonobacteria.</title>
        <authorList>
            <person name="Yabe S."/>
            <person name="Wang C.M."/>
            <person name="Zheng Y."/>
            <person name="Sakai Y."/>
            <person name="Cavaletti L."/>
            <person name="Monciardini P."/>
            <person name="Donadio S."/>
        </authorList>
    </citation>
    <scope>NUCLEOTIDE SEQUENCE</scope>
    <source>
        <strain evidence="4">SOSP1-1</strain>
    </source>
</reference>
<evidence type="ECO:0000313" key="4">
    <source>
        <dbReference type="EMBL" id="GHO47994.1"/>
    </source>
</evidence>
<accession>A0A8J3IAY5</accession>
<dbReference type="InterPro" id="IPR050766">
    <property type="entry name" value="Bact_Lucif_Oxidored"/>
</dbReference>
<keyword evidence="1" id="KW-0560">Oxidoreductase</keyword>
<comment type="caution">
    <text evidence="4">The sequence shown here is derived from an EMBL/GenBank/DDBJ whole genome shotgun (WGS) entry which is preliminary data.</text>
</comment>
<dbReference type="Pfam" id="PF00296">
    <property type="entry name" value="Bac_luciferase"/>
    <property type="match status" value="1"/>
</dbReference>
<keyword evidence="2" id="KW-0503">Monooxygenase</keyword>
<dbReference type="SUPFAM" id="SSF51679">
    <property type="entry name" value="Bacterial luciferase-like"/>
    <property type="match status" value="1"/>
</dbReference>
<dbReference type="RefSeq" id="WP_220197209.1">
    <property type="nucleotide sequence ID" value="NZ_BNJF01000003.1"/>
</dbReference>
<dbReference type="GO" id="GO:0004497">
    <property type="term" value="F:monooxygenase activity"/>
    <property type="evidence" value="ECO:0007669"/>
    <property type="project" value="UniProtKB-KW"/>
</dbReference>
<dbReference type="InterPro" id="IPR036661">
    <property type="entry name" value="Luciferase-like_sf"/>
</dbReference>
<gene>
    <name evidence="4" type="ORF">KSX_61570</name>
</gene>
<evidence type="ECO:0000256" key="2">
    <source>
        <dbReference type="ARBA" id="ARBA00023033"/>
    </source>
</evidence>
<sequence length="287" mass="30852">MKIGIALPSAFLNVPGEVIRKWARLADEGPFSSLAVPDRLAYKDFDALMTLAVAAGETKRVRLLTSVLAAPLQNTSILAKQMATLDVLSNGRLTLGLGIGIREDDYRVASASYHTRGKHFEKQLAELTRLWSGEPYDEETGPVGPTPVQTGGPEILLGGFAPAAINRLGRWGNGYVSGGGDLQMISGCFRMAEQAWQHGERSGKPRLVSDAFFGLGPDSAARSAAYILDYHAPLGPMAQMMAAGVISSPQIVKDKIKAFEDIGTDEVIFIPCIPEVDQVRRLIDCLG</sequence>
<evidence type="ECO:0000256" key="1">
    <source>
        <dbReference type="ARBA" id="ARBA00023002"/>
    </source>
</evidence>
<evidence type="ECO:0000259" key="3">
    <source>
        <dbReference type="Pfam" id="PF00296"/>
    </source>
</evidence>
<dbReference type="Gene3D" id="3.20.20.30">
    <property type="entry name" value="Luciferase-like domain"/>
    <property type="match status" value="1"/>
</dbReference>
<proteinExistence type="predicted"/>
<dbReference type="PANTHER" id="PTHR30137">
    <property type="entry name" value="LUCIFERASE-LIKE MONOOXYGENASE"/>
    <property type="match status" value="1"/>
</dbReference>